<protein>
    <submittedName>
        <fullName evidence="2">Uncharacterized protein</fullName>
    </submittedName>
</protein>
<dbReference type="Proteomes" id="UP000011058">
    <property type="component" value="Plasmid pFAES01"/>
</dbReference>
<proteinExistence type="predicted"/>
<dbReference type="EMBL" id="HE796684">
    <property type="protein sequence ID" value="CCH03543.1"/>
    <property type="molecule type" value="Genomic_DNA"/>
</dbReference>
<dbReference type="InterPro" id="IPR053842">
    <property type="entry name" value="NikA-like"/>
</dbReference>
<gene>
    <name evidence="2" type="ORF">FAES_pFAES01049</name>
</gene>
<name>I0KHE0_9BACT</name>
<dbReference type="KEGG" id="fae:FAES_pFAES01049"/>
<keyword evidence="3" id="KW-1185">Reference proteome</keyword>
<dbReference type="Pfam" id="PF21983">
    <property type="entry name" value="NikA-like"/>
    <property type="match status" value="1"/>
</dbReference>
<organism evidence="2 3">
    <name type="scientific">Fibrella aestuarina BUZ 2</name>
    <dbReference type="NCBI Taxonomy" id="1166018"/>
    <lineage>
        <taxon>Bacteria</taxon>
        <taxon>Pseudomonadati</taxon>
        <taxon>Bacteroidota</taxon>
        <taxon>Cytophagia</taxon>
        <taxon>Cytophagales</taxon>
        <taxon>Spirosomataceae</taxon>
        <taxon>Fibrella</taxon>
    </lineage>
</organism>
<reference evidence="2 3" key="1">
    <citation type="journal article" date="2012" name="J. Bacteriol.">
        <title>Genome Sequence of Fibrella aestuarina BUZ 2T, a Filamentous Marine Bacterium.</title>
        <authorList>
            <person name="Filippini M."/>
            <person name="Qi W."/>
            <person name="Blom J."/>
            <person name="Goesmann A."/>
            <person name="Smits T.H."/>
            <person name="Bagheri H.C."/>
        </authorList>
    </citation>
    <scope>NUCLEOTIDE SEQUENCE [LARGE SCALE GENOMIC DNA]</scope>
    <source>
        <strain evidence="3">BUZ 2T</strain>
        <plasmid evidence="2 3">pFAES01</plasmid>
    </source>
</reference>
<accession>I0KHE0</accession>
<dbReference type="RefSeq" id="WP_015056723.1">
    <property type="nucleotide sequence ID" value="NC_019012.1"/>
</dbReference>
<dbReference type="AlphaFoldDB" id="I0KHE0"/>
<keyword evidence="2" id="KW-0614">Plasmid</keyword>
<evidence type="ECO:0000313" key="3">
    <source>
        <dbReference type="Proteomes" id="UP000011058"/>
    </source>
</evidence>
<evidence type="ECO:0000313" key="2">
    <source>
        <dbReference type="EMBL" id="CCH03543.1"/>
    </source>
</evidence>
<sequence length="172" mass="19288">MSEKTGRSEPAAGDQKTPETRSKGVYVRLTKTEEEQLKKLSQQSGVSVSTLLRTGVLGQLDRLPVFQKLPADVTAQLSKLDRLTTALWFISQRADADAIYAQDIRDIVYQVGAISQQVYKFCEQNKTRLSTITLLDGLIRDIQQEETTSIGNSTLLQILTQIRDSYETVYKS</sequence>
<dbReference type="OrthoDB" id="963674at2"/>
<feature type="region of interest" description="Disordered" evidence="1">
    <location>
        <begin position="1"/>
        <end position="24"/>
    </location>
</feature>
<evidence type="ECO:0000256" key="1">
    <source>
        <dbReference type="SAM" id="MobiDB-lite"/>
    </source>
</evidence>
<dbReference type="HOGENOM" id="CLU_1553008_0_0_10"/>
<dbReference type="eggNOG" id="ENOG50342QK">
    <property type="taxonomic scope" value="Bacteria"/>
</dbReference>
<geneLocation type="plasmid" evidence="2 3">
    <name>pFAES01</name>
</geneLocation>